<organism evidence="3 4">
    <name type="scientific">Dactylonectria estremocensis</name>
    <dbReference type="NCBI Taxonomy" id="1079267"/>
    <lineage>
        <taxon>Eukaryota</taxon>
        <taxon>Fungi</taxon>
        <taxon>Dikarya</taxon>
        <taxon>Ascomycota</taxon>
        <taxon>Pezizomycotina</taxon>
        <taxon>Sordariomycetes</taxon>
        <taxon>Hypocreomycetidae</taxon>
        <taxon>Hypocreales</taxon>
        <taxon>Nectriaceae</taxon>
        <taxon>Dactylonectria</taxon>
    </lineage>
</organism>
<feature type="region of interest" description="Disordered" evidence="1">
    <location>
        <begin position="68"/>
        <end position="123"/>
    </location>
</feature>
<feature type="transmembrane region" description="Helical" evidence="2">
    <location>
        <begin position="140"/>
        <end position="161"/>
    </location>
</feature>
<feature type="region of interest" description="Disordered" evidence="1">
    <location>
        <begin position="33"/>
        <end position="56"/>
    </location>
</feature>
<feature type="transmembrane region" description="Helical" evidence="2">
    <location>
        <begin position="784"/>
        <end position="808"/>
    </location>
</feature>
<dbReference type="EMBL" id="JAGMUU010000010">
    <property type="protein sequence ID" value="KAH7144423.1"/>
    <property type="molecule type" value="Genomic_DNA"/>
</dbReference>
<evidence type="ECO:0000256" key="2">
    <source>
        <dbReference type="SAM" id="Phobius"/>
    </source>
</evidence>
<feature type="transmembrane region" description="Helical" evidence="2">
    <location>
        <begin position="181"/>
        <end position="197"/>
    </location>
</feature>
<dbReference type="PANTHER" id="PTHR37544:SF3">
    <property type="entry name" value="SPRAY"/>
    <property type="match status" value="1"/>
</dbReference>
<feature type="transmembrane region" description="Helical" evidence="2">
    <location>
        <begin position="1275"/>
        <end position="1295"/>
    </location>
</feature>
<feature type="transmembrane region" description="Helical" evidence="2">
    <location>
        <begin position="622"/>
        <end position="645"/>
    </location>
</feature>
<evidence type="ECO:0000313" key="4">
    <source>
        <dbReference type="Proteomes" id="UP000717696"/>
    </source>
</evidence>
<keyword evidence="4" id="KW-1185">Reference proteome</keyword>
<feature type="transmembrane region" description="Helical" evidence="2">
    <location>
        <begin position="243"/>
        <end position="268"/>
    </location>
</feature>
<comment type="caution">
    <text evidence="3">The sequence shown here is derived from an EMBL/GenBank/DDBJ whole genome shotgun (WGS) entry which is preliminary data.</text>
</comment>
<gene>
    <name evidence="3" type="ORF">B0J13DRAFT_675759</name>
</gene>
<sequence>MSAYSNPFGSAMRTPAPQTGQYLQAAQDEHELEYQHAHVRPASRAPPSASGGHGYDLIIDTQDIGTYAPQPVSPLRASDEYTRNGPVPEPSPSQQHWGSSDTNALVGDVQHNNSYPPPPPGWPEGAKEHMWTPFWLTKSVLVIFAAWFASMALATGLLYHFSLEHNGISAQKEANHYGWKYGPTALLVVVGALWKQVDHQNKILMPWKELQQGPAPVSKTLLLDYVSPILPTALLAAIKNRHWAVVMSTVGHLLILGTTIFSTGLLILESTQVTKQTNDFSIKGKFQIDDPDVDQGLKIGPAASQLYYGIHFQGLDYPAGTSEDTLLPVFQLPERTTSDLNYTVTTEGMKIDLECEVLPITNGTQVSMPWYSVLGSFFVANITTPECNISGITVGVGPDHNYYHQPNASQNYQGLFKVYPCNIDWDFSTQYIEDSDSPEYDMVYNRTADQRVVLSMAELLFSPESYSGTSPRYMYVNELKVALCKPSYNLQPFRVQSSSVLNGSSQAVLSPAASPAEKLVKGLPASTLAMGVYRSANLFYLGTGGDDYVLSEQVPTFFQLMSMLNGNSSLSSFLDPQVLVETGKSVFKGIATQALRQLVLKPADEQVAGSVTYTEDRLHVKALSTGFMCTFLAILTLLAIGILFVRPHSVITREPGSIAATATMLAASPPLQQTLMHMGTSRRSQIRKRLEAFSFRSAIIPGPQPTLMVEPIPHSKEASFQDPEPAEQAISWWRPMSGYPWFLALAIGLPLLLIVALEIVQHFSDKNSGFMKIGPSDATAFATYIPAAVVLGVASMYSALELMAAVFAPYDALRRGKASADRSIHLNLVGKLLPHAAFLSLKTRHFAVLVALAANFVGGFLTIVVSGLYSVVDVPHIAELTIYQADTFNLNNVDLSLDDSQAGAIDSLIEYLDLEYPQWTYEGLVFNRFKAPDAEVSSSSSQAPLVIEVPATRAGLNCTTIPSESRQVSIIYADQGGSSISSLPGGSTFYSPVSGYIYAGFNTTLNYSEWCETPPSENSTEAWWMQYFWLPYDMSPAYVGKASVFQWSSSGIMADGAIDTDPTSGTGMGANGLTTGGFGCPTFAVTLGTARATERTKVGNTTEWGFEHDFGTLLCYQNVEEVSTNLTWTLPGFEVASSSTPKPDESTAKPLKTSSGSERFEFAPNAWLMGLGDSVFNRTIAGPDNSSYLNNDVDSFIRALVYGKNGQPLEDLLGSKNTDNLTTISNDLYKAYMAQAVSLNMRKNNTAADSKLPSYTGTLSTTGHSRLRQNRPSKIALQVMLALMVACAVGMTLLIRIREVLPHNPCSIAGTATLLAGSEIASTRIVPPCAEWRNDKELKILGVFEQYVYALTWWVEYGGDRSNKQRYGVDVDRQVG</sequence>
<proteinExistence type="predicted"/>
<reference evidence="3" key="1">
    <citation type="journal article" date="2021" name="Nat. Commun.">
        <title>Genetic determinants of endophytism in the Arabidopsis root mycobiome.</title>
        <authorList>
            <person name="Mesny F."/>
            <person name="Miyauchi S."/>
            <person name="Thiergart T."/>
            <person name="Pickel B."/>
            <person name="Atanasova L."/>
            <person name="Karlsson M."/>
            <person name="Huettel B."/>
            <person name="Barry K.W."/>
            <person name="Haridas S."/>
            <person name="Chen C."/>
            <person name="Bauer D."/>
            <person name="Andreopoulos W."/>
            <person name="Pangilinan J."/>
            <person name="LaButti K."/>
            <person name="Riley R."/>
            <person name="Lipzen A."/>
            <person name="Clum A."/>
            <person name="Drula E."/>
            <person name="Henrissat B."/>
            <person name="Kohler A."/>
            <person name="Grigoriev I.V."/>
            <person name="Martin F.M."/>
            <person name="Hacquard S."/>
        </authorList>
    </citation>
    <scope>NUCLEOTIDE SEQUENCE</scope>
    <source>
        <strain evidence="3">MPI-CAGE-AT-0021</strain>
    </source>
</reference>
<dbReference type="PANTHER" id="PTHR37544">
    <property type="entry name" value="SPRAY-RELATED"/>
    <property type="match status" value="1"/>
</dbReference>
<keyword evidence="2" id="KW-0812">Transmembrane</keyword>
<feature type="region of interest" description="Disordered" evidence="1">
    <location>
        <begin position="1135"/>
        <end position="1155"/>
    </location>
</feature>
<protein>
    <submittedName>
        <fullName evidence="3">Uncharacterized protein</fullName>
    </submittedName>
</protein>
<dbReference type="OrthoDB" id="5332281at2759"/>
<dbReference type="Pfam" id="PF11915">
    <property type="entry name" value="DUF3433"/>
    <property type="match status" value="2"/>
</dbReference>
<accession>A0A9P9J6G9</accession>
<keyword evidence="2" id="KW-1133">Transmembrane helix</keyword>
<dbReference type="InterPro" id="IPR021840">
    <property type="entry name" value="DUF3433"/>
</dbReference>
<feature type="compositionally biased region" description="Polar residues" evidence="1">
    <location>
        <begin position="92"/>
        <end position="103"/>
    </location>
</feature>
<dbReference type="Proteomes" id="UP000717696">
    <property type="component" value="Unassembled WGS sequence"/>
</dbReference>
<feature type="transmembrane region" description="Helical" evidence="2">
    <location>
        <begin position="846"/>
        <end position="869"/>
    </location>
</feature>
<evidence type="ECO:0000256" key="1">
    <source>
        <dbReference type="SAM" id="MobiDB-lite"/>
    </source>
</evidence>
<evidence type="ECO:0000313" key="3">
    <source>
        <dbReference type="EMBL" id="KAH7144423.1"/>
    </source>
</evidence>
<name>A0A9P9J6G9_9HYPO</name>
<feature type="transmembrane region" description="Helical" evidence="2">
    <location>
        <begin position="741"/>
        <end position="764"/>
    </location>
</feature>
<keyword evidence="2" id="KW-0472">Membrane</keyword>